<organism evidence="2 3">
    <name type="scientific">Rhodoferax antarcticus ANT.BR</name>
    <dbReference type="NCBI Taxonomy" id="1111071"/>
    <lineage>
        <taxon>Bacteria</taxon>
        <taxon>Pseudomonadati</taxon>
        <taxon>Pseudomonadota</taxon>
        <taxon>Betaproteobacteria</taxon>
        <taxon>Burkholderiales</taxon>
        <taxon>Comamonadaceae</taxon>
        <taxon>Rhodoferax</taxon>
    </lineage>
</organism>
<proteinExistence type="predicted"/>
<dbReference type="EMBL" id="MSYM01000017">
    <property type="protein sequence ID" value="OLP05258.1"/>
    <property type="molecule type" value="Genomic_DNA"/>
</dbReference>
<sequence>MVVGLLLGWQALAGAQTLAPEPAALDPTAERQRISAERVGHEAVYQQAERLCYSRFAVSDCLRDARQERRLAMDELRRQELLLNDMERKTRAIEALKRIETKLANQQEKTLQDASQTAKPPVVPRKQLQ</sequence>
<gene>
    <name evidence="2" type="ORF">BLL52_3383</name>
</gene>
<reference evidence="2 3" key="1">
    <citation type="submission" date="2017-01" db="EMBL/GenBank/DDBJ databases">
        <title>Genome sequence of Rhodoferax antarcticus ANT.BR, a psychrophilic purple nonsulfur bacterium from an Antarctic microbial mat.</title>
        <authorList>
            <person name="Baker J."/>
            <person name="Riester C."/>
            <person name="Skinner B."/>
            <person name="Newell A."/>
            <person name="Swingley W."/>
            <person name="Madigan M."/>
            <person name="Jung D."/>
            <person name="Asao M."/>
            <person name="Chen M."/>
            <person name="Loughlin P."/>
            <person name="Pan H."/>
            <person name="Lin S."/>
            <person name="Li N."/>
            <person name="Shaw J."/>
            <person name="Prado M."/>
            <person name="Sherman C."/>
            <person name="Li X."/>
            <person name="Tang J."/>
            <person name="Blankenship R."/>
            <person name="Zhao T."/>
            <person name="Touchman J."/>
            <person name="Sattley M."/>
        </authorList>
    </citation>
    <scope>NUCLEOTIDE SEQUENCE [LARGE SCALE GENOMIC DNA]</scope>
    <source>
        <strain evidence="2 3">ANT.BR</strain>
    </source>
</reference>
<evidence type="ECO:0000313" key="2">
    <source>
        <dbReference type="EMBL" id="OLP05258.1"/>
    </source>
</evidence>
<evidence type="ECO:0008006" key="4">
    <source>
        <dbReference type="Google" id="ProtNLM"/>
    </source>
</evidence>
<feature type="compositionally biased region" description="Polar residues" evidence="1">
    <location>
        <begin position="106"/>
        <end position="118"/>
    </location>
</feature>
<name>A0A1Q8YB34_9BURK</name>
<accession>A0A1Q8YB34</accession>
<evidence type="ECO:0000313" key="3">
    <source>
        <dbReference type="Proteomes" id="UP000185911"/>
    </source>
</evidence>
<keyword evidence="3" id="KW-1185">Reference proteome</keyword>
<dbReference type="AlphaFoldDB" id="A0A1Q8YB34"/>
<comment type="caution">
    <text evidence="2">The sequence shown here is derived from an EMBL/GenBank/DDBJ whole genome shotgun (WGS) entry which is preliminary data.</text>
</comment>
<evidence type="ECO:0000256" key="1">
    <source>
        <dbReference type="SAM" id="MobiDB-lite"/>
    </source>
</evidence>
<feature type="region of interest" description="Disordered" evidence="1">
    <location>
        <begin position="106"/>
        <end position="129"/>
    </location>
</feature>
<protein>
    <recommendedName>
        <fullName evidence="4">Lipoprotein</fullName>
    </recommendedName>
</protein>
<dbReference type="Proteomes" id="UP000185911">
    <property type="component" value="Unassembled WGS sequence"/>
</dbReference>
<dbReference type="STRING" id="81479.RA876_10875"/>